<evidence type="ECO:0000256" key="1">
    <source>
        <dbReference type="SAM" id="SignalP"/>
    </source>
</evidence>
<dbReference type="AlphaFoldDB" id="A0A2M8S4D5"/>
<reference evidence="3 4" key="1">
    <citation type="submission" date="2017-11" db="EMBL/GenBank/DDBJ databases">
        <title>Reclassification of Bisgaard taxon 7 as Conservatibacter flavescens gen. nov., sp. nov.</title>
        <authorList>
            <person name="Christensen H."/>
        </authorList>
    </citation>
    <scope>NUCLEOTIDE SEQUENCE [LARGE SCALE GENOMIC DNA]</scope>
    <source>
        <strain evidence="3 4">7_4</strain>
    </source>
</reference>
<feature type="signal peptide" evidence="1">
    <location>
        <begin position="1"/>
        <end position="23"/>
    </location>
</feature>
<accession>A0A2M8S4D5</accession>
<dbReference type="InterPro" id="IPR011048">
    <property type="entry name" value="Haem_d1_sf"/>
</dbReference>
<dbReference type="EMBL" id="PHHA01000003">
    <property type="protein sequence ID" value="PJG86005.1"/>
    <property type="molecule type" value="Genomic_DNA"/>
</dbReference>
<protein>
    <submittedName>
        <fullName evidence="3">Alkaline phosphatase</fullName>
    </submittedName>
</protein>
<dbReference type="Pfam" id="PF13449">
    <property type="entry name" value="Phytase-like"/>
    <property type="match status" value="1"/>
</dbReference>
<comment type="caution">
    <text evidence="3">The sequence shown here is derived from an EMBL/GenBank/DDBJ whole genome shotgun (WGS) entry which is preliminary data.</text>
</comment>
<feature type="chain" id="PRO_5014857435" evidence="1">
    <location>
        <begin position="24"/>
        <end position="745"/>
    </location>
</feature>
<dbReference type="InterPro" id="IPR027372">
    <property type="entry name" value="Phytase-like_dom"/>
</dbReference>
<feature type="domain" description="Phytase-like" evidence="2">
    <location>
        <begin position="450"/>
        <end position="728"/>
    </location>
</feature>
<dbReference type="InterPro" id="IPR015943">
    <property type="entry name" value="WD40/YVTN_repeat-like_dom_sf"/>
</dbReference>
<dbReference type="SUPFAM" id="SSF101898">
    <property type="entry name" value="NHL repeat"/>
    <property type="match status" value="1"/>
</dbReference>
<dbReference type="Proteomes" id="UP000229329">
    <property type="component" value="Unassembled WGS sequence"/>
</dbReference>
<dbReference type="OrthoDB" id="9803927at2"/>
<evidence type="ECO:0000259" key="2">
    <source>
        <dbReference type="Pfam" id="PF13449"/>
    </source>
</evidence>
<organism evidence="3 4">
    <name type="scientific">Conservatibacter flavescens</name>
    <dbReference type="NCBI Taxonomy" id="28161"/>
    <lineage>
        <taxon>Bacteria</taxon>
        <taxon>Pseudomonadati</taxon>
        <taxon>Pseudomonadota</taxon>
        <taxon>Gammaproteobacteria</taxon>
        <taxon>Pasteurellales</taxon>
        <taxon>Pasteurellaceae</taxon>
        <taxon>Conservatibacter</taxon>
    </lineage>
</organism>
<dbReference type="RefSeq" id="WP_100287937.1">
    <property type="nucleotide sequence ID" value="NZ_PHHA01000003.1"/>
</dbReference>
<dbReference type="PANTHER" id="PTHR46928">
    <property type="entry name" value="MESENCHYME-SPECIFIC CELL SURFACE GLYCOPROTEIN"/>
    <property type="match status" value="1"/>
</dbReference>
<name>A0A2M8S4D5_9PAST</name>
<keyword evidence="4" id="KW-1185">Reference proteome</keyword>
<gene>
    <name evidence="3" type="ORF">CVP05_02225</name>
</gene>
<dbReference type="Gene3D" id="2.130.10.10">
    <property type="entry name" value="YVTN repeat-like/Quinoprotein amine dehydrogenase"/>
    <property type="match status" value="1"/>
</dbReference>
<evidence type="ECO:0000313" key="3">
    <source>
        <dbReference type="EMBL" id="PJG86005.1"/>
    </source>
</evidence>
<proteinExistence type="predicted"/>
<dbReference type="PANTHER" id="PTHR46928:SF1">
    <property type="entry name" value="MESENCHYME-SPECIFIC CELL SURFACE GLYCOPROTEIN"/>
    <property type="match status" value="1"/>
</dbReference>
<evidence type="ECO:0000313" key="4">
    <source>
        <dbReference type="Proteomes" id="UP000229329"/>
    </source>
</evidence>
<sequence>MLFKIKALSLSLLTAFSIPAAFANNTHYFNRSASFLVCSQLDKNCHTDIETSAEILYADKSGKTLVYTDSPAKQIGFVDITNLHEPQGKKVVKINGEPTSVAIKDRFALVGVNTSKDYVNTSGELQIYHLDSFELVASLDLGGQPDSVAISPDGQFAAIAIENERDEDKNKGALPQMPAGYLMIVDTQSDNPKDWTLRKVALTGLSGISPEDPEPEYVSINENNVAAVTLQENNAIALIDLAKGEVLNHFSAGEVNLTQIDASEKKPLKIQLNDKLDKIPREPDGVVWLDTEHFATANEGDWKGGSRGFSIFNTQGKVIWDSGNALEHLAVKFGHYPEKRSENKGNEPENIAFGIFGDEKLLFINSERASLVFVYNVNDPTNPQFKQALPTGVAPEGAFVIPERNALVVAAEADSREDQIRSTISIYEYHNQAPNYPTLQSVEDSGLPIAWGALSGLAADKKEANILYSIEDSFYGHNRIFVIDVASKPAQIIHTISIKDTQGLLSKTFPEQKKLVNEDRSVNIDPEGIATDNDGNLWIASEGAGTVGDKKRPVSTHNFLLKLNKAGEILQVITLPETVNNMQVRFGFEGVAVENNKVYVAFQAPWGDEKHPRLGIYDLGKQDWEFVYYPLDPVESQAGGWVGVSDLSPQGNGIFWVLERDNRAGPDAAIKRIYEINLSEFKPNSVLTKKLVRDLMPDLAKANGLIPEKIEGLTTTQDGRVFIVNDNDGVDDNNGETQLIEIMKK</sequence>
<keyword evidence="1" id="KW-0732">Signal</keyword>
<dbReference type="SUPFAM" id="SSF51004">
    <property type="entry name" value="C-terminal (heme d1) domain of cytochrome cd1-nitrite reductase"/>
    <property type="match status" value="1"/>
</dbReference>
<dbReference type="InterPro" id="IPR052956">
    <property type="entry name" value="Mesenchyme-surface_protein"/>
</dbReference>